<dbReference type="OrthoDB" id="2271250at2759"/>
<organism evidence="1 2">
    <name type="scientific">Choanephora cucurbitarum</name>
    <dbReference type="NCBI Taxonomy" id="101091"/>
    <lineage>
        <taxon>Eukaryota</taxon>
        <taxon>Fungi</taxon>
        <taxon>Fungi incertae sedis</taxon>
        <taxon>Mucoromycota</taxon>
        <taxon>Mucoromycotina</taxon>
        <taxon>Mucoromycetes</taxon>
        <taxon>Mucorales</taxon>
        <taxon>Mucorineae</taxon>
        <taxon>Choanephoraceae</taxon>
        <taxon>Choanephoroideae</taxon>
        <taxon>Choanephora</taxon>
    </lineage>
</organism>
<dbReference type="AlphaFoldDB" id="A0A1C7NIT3"/>
<comment type="caution">
    <text evidence="1">The sequence shown here is derived from an EMBL/GenBank/DDBJ whole genome shotgun (WGS) entry which is preliminary data.</text>
</comment>
<accession>A0A1C7NIT3</accession>
<name>A0A1C7NIT3_9FUNG</name>
<proteinExistence type="predicted"/>
<evidence type="ECO:0000313" key="1">
    <source>
        <dbReference type="EMBL" id="OBZ88910.1"/>
    </source>
</evidence>
<dbReference type="Proteomes" id="UP000093000">
    <property type="component" value="Unassembled WGS sequence"/>
</dbReference>
<dbReference type="EMBL" id="LUGH01000124">
    <property type="protein sequence ID" value="OBZ88910.1"/>
    <property type="molecule type" value="Genomic_DNA"/>
</dbReference>
<gene>
    <name evidence="1" type="ORF">A0J61_03032</name>
</gene>
<dbReference type="InParanoid" id="A0A1C7NIT3"/>
<keyword evidence="2" id="KW-1185">Reference proteome</keyword>
<protein>
    <submittedName>
        <fullName evidence="1">Uncharacterized protein</fullName>
    </submittedName>
</protein>
<reference evidence="1 2" key="1">
    <citation type="submission" date="2016-03" db="EMBL/GenBank/DDBJ databases">
        <title>Choanephora cucurbitarum.</title>
        <authorList>
            <person name="Min B."/>
            <person name="Park H."/>
            <person name="Park J.-H."/>
            <person name="Shin H.-D."/>
            <person name="Choi I.-G."/>
        </authorList>
    </citation>
    <scope>NUCLEOTIDE SEQUENCE [LARGE SCALE GENOMIC DNA]</scope>
    <source>
        <strain evidence="1 2">KUS-F28377</strain>
    </source>
</reference>
<sequence>MGLIDKLKTQYDLHQVNQYTKRREGQSGFEFKNKEHYKVTYKDGVYADIHMKSSMTHSPKSILTDIIRKTTPKKRRSLAVELNKTSESYSLSV</sequence>
<evidence type="ECO:0000313" key="2">
    <source>
        <dbReference type="Proteomes" id="UP000093000"/>
    </source>
</evidence>